<organism evidence="3 4">
    <name type="scientific">Mycobacterium gordonae</name>
    <dbReference type="NCBI Taxonomy" id="1778"/>
    <lineage>
        <taxon>Bacteria</taxon>
        <taxon>Bacillati</taxon>
        <taxon>Actinomycetota</taxon>
        <taxon>Actinomycetes</taxon>
        <taxon>Mycobacteriales</taxon>
        <taxon>Mycobacteriaceae</taxon>
        <taxon>Mycobacterium</taxon>
    </lineage>
</organism>
<dbReference type="PANTHER" id="PTHR34406">
    <property type="entry name" value="PROTEIN YCEI"/>
    <property type="match status" value="1"/>
</dbReference>
<evidence type="ECO:0000313" key="3">
    <source>
        <dbReference type="EMBL" id="KQH77178.1"/>
    </source>
</evidence>
<dbReference type="Pfam" id="PF04264">
    <property type="entry name" value="YceI"/>
    <property type="match status" value="1"/>
</dbReference>
<dbReference type="InterPro" id="IPR036761">
    <property type="entry name" value="TTHA0802/YceI-like_sf"/>
</dbReference>
<dbReference type="RefSeq" id="WP_055579881.1">
    <property type="nucleotide sequence ID" value="NZ_LKTM01000336.1"/>
</dbReference>
<protein>
    <recommendedName>
        <fullName evidence="2">Lipid/polyisoprenoid-binding YceI-like domain-containing protein</fullName>
    </recommendedName>
</protein>
<dbReference type="EMBL" id="LKTM01000336">
    <property type="protein sequence ID" value="KQH77178.1"/>
    <property type="molecule type" value="Genomic_DNA"/>
</dbReference>
<dbReference type="SUPFAM" id="SSF101874">
    <property type="entry name" value="YceI-like"/>
    <property type="match status" value="1"/>
</dbReference>
<dbReference type="AlphaFoldDB" id="A0A0Q2LN93"/>
<gene>
    <name evidence="3" type="ORF">AO501_12575</name>
</gene>
<dbReference type="InterPro" id="IPR007372">
    <property type="entry name" value="Lipid/polyisoprenoid-bd_YceI"/>
</dbReference>
<comment type="caution">
    <text evidence="3">The sequence shown here is derived from an EMBL/GenBank/DDBJ whole genome shotgun (WGS) entry which is preliminary data.</text>
</comment>
<accession>A0A0Q2LN93</accession>
<sequence>MTTLETLLTDPESAGTWALVPDRSAVTFKIRNMWGLMPVKGAFTEFSGEGRLTGEGEVAGRIDIQVASLDTGIARRDKHLRSADFFDVERFGEITVVVNALHPATGKSADLHTHFTIKGITEPVPLPVTITELDDGSVRVSGRTQIDRSRFDLDWNKLGVMSNAVTVSAEAVFVHPAQTA</sequence>
<dbReference type="OrthoDB" id="9811006at2"/>
<dbReference type="STRING" id="1778.A9W97_01575"/>
<dbReference type="PANTHER" id="PTHR34406:SF1">
    <property type="entry name" value="PROTEIN YCEI"/>
    <property type="match status" value="1"/>
</dbReference>
<dbReference type="Proteomes" id="UP000051677">
    <property type="component" value="Unassembled WGS sequence"/>
</dbReference>
<reference evidence="3 4" key="1">
    <citation type="submission" date="2015-10" db="EMBL/GenBank/DDBJ databases">
        <title>Mycobacterium gordonae draft genome assembly.</title>
        <authorList>
            <person name="Ustinova V."/>
            <person name="Smirnova T."/>
            <person name="Blagodatskikh K."/>
            <person name="Varlamov D."/>
            <person name="Larionova E."/>
            <person name="Chernousova L."/>
        </authorList>
    </citation>
    <scope>NUCLEOTIDE SEQUENCE [LARGE SCALE GENOMIC DNA]</scope>
    <source>
        <strain evidence="3 4">CTRI 14-8773</strain>
    </source>
</reference>
<dbReference type="SMART" id="SM00867">
    <property type="entry name" value="YceI"/>
    <property type="match status" value="1"/>
</dbReference>
<feature type="domain" description="Lipid/polyisoprenoid-binding YceI-like" evidence="2">
    <location>
        <begin position="16"/>
        <end position="174"/>
    </location>
</feature>
<comment type="similarity">
    <text evidence="1">Belongs to the UPF0312 family.</text>
</comment>
<name>A0A0Q2LN93_MYCGO</name>
<evidence type="ECO:0000259" key="2">
    <source>
        <dbReference type="SMART" id="SM00867"/>
    </source>
</evidence>
<evidence type="ECO:0000313" key="4">
    <source>
        <dbReference type="Proteomes" id="UP000051677"/>
    </source>
</evidence>
<evidence type="ECO:0000256" key="1">
    <source>
        <dbReference type="ARBA" id="ARBA00008812"/>
    </source>
</evidence>
<dbReference type="Gene3D" id="2.40.128.110">
    <property type="entry name" value="Lipid/polyisoprenoid-binding, YceI-like"/>
    <property type="match status" value="1"/>
</dbReference>
<proteinExistence type="inferred from homology"/>